<dbReference type="RefSeq" id="WP_344160141.1">
    <property type="nucleotide sequence ID" value="NZ_BAAANF010000021.1"/>
</dbReference>
<dbReference type="PANTHER" id="PTHR42920:SF11">
    <property type="entry name" value="INNER MEMBRANE PROTEIN YTFF"/>
    <property type="match status" value="1"/>
</dbReference>
<comment type="similarity">
    <text evidence="2">Belongs to the EamA transporter family.</text>
</comment>
<evidence type="ECO:0000256" key="8">
    <source>
        <dbReference type="SAM" id="Phobius"/>
    </source>
</evidence>
<evidence type="ECO:0000256" key="2">
    <source>
        <dbReference type="ARBA" id="ARBA00007362"/>
    </source>
</evidence>
<keyword evidence="5 8" id="KW-1133">Transmembrane helix</keyword>
<comment type="caution">
    <text evidence="10">The sequence shown here is derived from an EMBL/GenBank/DDBJ whole genome shotgun (WGS) entry which is preliminary data.</text>
</comment>
<keyword evidence="6 8" id="KW-0472">Membrane</keyword>
<reference evidence="10 11" key="1">
    <citation type="journal article" date="2019" name="Int. J. Syst. Evol. Microbiol.">
        <title>The Global Catalogue of Microorganisms (GCM) 10K type strain sequencing project: providing services to taxonomists for standard genome sequencing and annotation.</title>
        <authorList>
            <consortium name="The Broad Institute Genomics Platform"/>
            <consortium name="The Broad Institute Genome Sequencing Center for Infectious Disease"/>
            <person name="Wu L."/>
            <person name="Ma J."/>
        </authorList>
    </citation>
    <scope>NUCLEOTIDE SEQUENCE [LARGE SCALE GENOMIC DNA]</scope>
    <source>
        <strain evidence="10 11">JCM 14307</strain>
    </source>
</reference>
<proteinExistence type="inferred from homology"/>
<evidence type="ECO:0000256" key="4">
    <source>
        <dbReference type="ARBA" id="ARBA00022692"/>
    </source>
</evidence>
<evidence type="ECO:0000313" key="11">
    <source>
        <dbReference type="Proteomes" id="UP001500280"/>
    </source>
</evidence>
<comment type="subcellular location">
    <subcellularLocation>
        <location evidence="1">Cell membrane</location>
        <topology evidence="1">Multi-pass membrane protein</topology>
    </subcellularLocation>
</comment>
<dbReference type="InterPro" id="IPR000620">
    <property type="entry name" value="EamA_dom"/>
</dbReference>
<feature type="transmembrane region" description="Helical" evidence="8">
    <location>
        <begin position="121"/>
        <end position="139"/>
    </location>
</feature>
<feature type="region of interest" description="Disordered" evidence="7">
    <location>
        <begin position="283"/>
        <end position="306"/>
    </location>
</feature>
<feature type="transmembrane region" description="Helical" evidence="8">
    <location>
        <begin position="64"/>
        <end position="85"/>
    </location>
</feature>
<accession>A0ABN2IKU0</accession>
<organism evidence="10 11">
    <name type="scientific">Kribbella yunnanensis</name>
    <dbReference type="NCBI Taxonomy" id="190194"/>
    <lineage>
        <taxon>Bacteria</taxon>
        <taxon>Bacillati</taxon>
        <taxon>Actinomycetota</taxon>
        <taxon>Actinomycetes</taxon>
        <taxon>Propionibacteriales</taxon>
        <taxon>Kribbellaceae</taxon>
        <taxon>Kribbella</taxon>
    </lineage>
</organism>
<evidence type="ECO:0000256" key="7">
    <source>
        <dbReference type="SAM" id="MobiDB-lite"/>
    </source>
</evidence>
<dbReference type="PANTHER" id="PTHR42920">
    <property type="entry name" value="OS03G0707200 PROTEIN-RELATED"/>
    <property type="match status" value="1"/>
</dbReference>
<keyword evidence="3" id="KW-1003">Cell membrane</keyword>
<dbReference type="InterPro" id="IPR037185">
    <property type="entry name" value="EmrE-like"/>
</dbReference>
<evidence type="ECO:0000256" key="1">
    <source>
        <dbReference type="ARBA" id="ARBA00004651"/>
    </source>
</evidence>
<dbReference type="Proteomes" id="UP001500280">
    <property type="component" value="Unassembled WGS sequence"/>
</dbReference>
<evidence type="ECO:0000256" key="3">
    <source>
        <dbReference type="ARBA" id="ARBA00022475"/>
    </source>
</evidence>
<feature type="domain" description="EamA" evidence="9">
    <location>
        <begin position="6"/>
        <end position="136"/>
    </location>
</feature>
<dbReference type="InterPro" id="IPR051258">
    <property type="entry name" value="Diverse_Substrate_Transporter"/>
</dbReference>
<evidence type="ECO:0000259" key="9">
    <source>
        <dbReference type="Pfam" id="PF00892"/>
    </source>
</evidence>
<dbReference type="EMBL" id="BAAANF010000021">
    <property type="protein sequence ID" value="GAA1707016.1"/>
    <property type="molecule type" value="Genomic_DNA"/>
</dbReference>
<evidence type="ECO:0000256" key="6">
    <source>
        <dbReference type="ARBA" id="ARBA00023136"/>
    </source>
</evidence>
<sequence length="306" mass="30822">MRIAATSAAAAMFLVGTLAAVSGIVNAYPLFGGQAVRYLLSAILLLIASRFYGLRYMRPTSRELILLLALTGTGLVLFNVLVVHATRHTSAATLGTIIGSVPLVLATVGPAMAGRRPSPKMLVAAAVVVAGTAVTSGLGRTDVAGVLLSIGALACEACFTLLAIPLLARLGPIRVSAYTATLAVPLFLLVGAVIEPEGLLRKPTLAEIGGFAYLAVVVGAGAFLLWYSAMPRLGADRAGLFAGMIPIGAITTSAVVGLGLPTIGELAGAAIVVAGLVIGLAPSSGRRDQRSTGPSLRLGSAGSRGS</sequence>
<dbReference type="Pfam" id="PF00892">
    <property type="entry name" value="EamA"/>
    <property type="match status" value="2"/>
</dbReference>
<feature type="compositionally biased region" description="Low complexity" evidence="7">
    <location>
        <begin position="293"/>
        <end position="306"/>
    </location>
</feature>
<protein>
    <submittedName>
        <fullName evidence="10">DMT family transporter</fullName>
    </submittedName>
</protein>
<evidence type="ECO:0000256" key="5">
    <source>
        <dbReference type="ARBA" id="ARBA00022989"/>
    </source>
</evidence>
<evidence type="ECO:0000313" key="10">
    <source>
        <dbReference type="EMBL" id="GAA1707016.1"/>
    </source>
</evidence>
<feature type="transmembrane region" description="Helical" evidence="8">
    <location>
        <begin position="145"/>
        <end position="168"/>
    </location>
</feature>
<keyword evidence="11" id="KW-1185">Reference proteome</keyword>
<feature type="transmembrane region" description="Helical" evidence="8">
    <location>
        <begin position="35"/>
        <end position="52"/>
    </location>
</feature>
<feature type="transmembrane region" description="Helical" evidence="8">
    <location>
        <begin position="91"/>
        <end position="109"/>
    </location>
</feature>
<feature type="transmembrane region" description="Helical" evidence="8">
    <location>
        <begin position="175"/>
        <end position="194"/>
    </location>
</feature>
<feature type="transmembrane region" description="Helical" evidence="8">
    <location>
        <begin position="266"/>
        <end position="283"/>
    </location>
</feature>
<name>A0ABN2IKU0_9ACTN</name>
<feature type="transmembrane region" description="Helical" evidence="8">
    <location>
        <begin position="206"/>
        <end position="227"/>
    </location>
</feature>
<feature type="transmembrane region" description="Helical" evidence="8">
    <location>
        <begin position="239"/>
        <end position="260"/>
    </location>
</feature>
<keyword evidence="4 8" id="KW-0812">Transmembrane</keyword>
<dbReference type="SUPFAM" id="SSF103481">
    <property type="entry name" value="Multidrug resistance efflux transporter EmrE"/>
    <property type="match status" value="2"/>
</dbReference>
<gene>
    <name evidence="10" type="ORF">GCM10009745_63600</name>
</gene>
<feature type="domain" description="EamA" evidence="9">
    <location>
        <begin position="144"/>
        <end position="278"/>
    </location>
</feature>